<keyword evidence="1" id="KW-0812">Transmembrane</keyword>
<evidence type="ECO:0000313" key="2">
    <source>
        <dbReference type="EMBL" id="CAD8153694.1"/>
    </source>
</evidence>
<organism evidence="2 3">
    <name type="scientific">Paramecium octaurelia</name>
    <dbReference type="NCBI Taxonomy" id="43137"/>
    <lineage>
        <taxon>Eukaryota</taxon>
        <taxon>Sar</taxon>
        <taxon>Alveolata</taxon>
        <taxon>Ciliophora</taxon>
        <taxon>Intramacronucleata</taxon>
        <taxon>Oligohymenophorea</taxon>
        <taxon>Peniculida</taxon>
        <taxon>Parameciidae</taxon>
        <taxon>Paramecium</taxon>
    </lineage>
</organism>
<dbReference type="OrthoDB" id="420519at2759"/>
<gene>
    <name evidence="2" type="ORF">POCTA_138.1.T0280134</name>
</gene>
<protein>
    <submittedName>
        <fullName evidence="2">Uncharacterized protein</fullName>
    </submittedName>
</protein>
<keyword evidence="1" id="KW-0472">Membrane</keyword>
<sequence length="79" mass="9394">MIYLGSINKGLVINSFFNAFESVERSIIYLFGSLIIWTLLQATVQFIRYWLQYTSQMKKKKIRKSKITSEILYSLFKML</sequence>
<dbReference type="EMBL" id="CAJJDP010000028">
    <property type="protein sequence ID" value="CAD8153694.1"/>
    <property type="molecule type" value="Genomic_DNA"/>
</dbReference>
<keyword evidence="3" id="KW-1185">Reference proteome</keyword>
<dbReference type="Proteomes" id="UP000683925">
    <property type="component" value="Unassembled WGS sequence"/>
</dbReference>
<dbReference type="AlphaFoldDB" id="A0A8S1TPI7"/>
<name>A0A8S1TPI7_PAROT</name>
<reference evidence="2" key="1">
    <citation type="submission" date="2021-01" db="EMBL/GenBank/DDBJ databases">
        <authorList>
            <consortium name="Genoscope - CEA"/>
            <person name="William W."/>
        </authorList>
    </citation>
    <scope>NUCLEOTIDE SEQUENCE</scope>
</reference>
<keyword evidence="1" id="KW-1133">Transmembrane helix</keyword>
<feature type="transmembrane region" description="Helical" evidence="1">
    <location>
        <begin position="27"/>
        <end position="51"/>
    </location>
</feature>
<comment type="caution">
    <text evidence="2">The sequence shown here is derived from an EMBL/GenBank/DDBJ whole genome shotgun (WGS) entry which is preliminary data.</text>
</comment>
<evidence type="ECO:0000256" key="1">
    <source>
        <dbReference type="SAM" id="Phobius"/>
    </source>
</evidence>
<evidence type="ECO:0000313" key="3">
    <source>
        <dbReference type="Proteomes" id="UP000683925"/>
    </source>
</evidence>
<proteinExistence type="predicted"/>
<accession>A0A8S1TPI7</accession>